<protein>
    <submittedName>
        <fullName evidence="1">Glycosyl transferase, group 1</fullName>
    </submittedName>
</protein>
<dbReference type="AlphaFoldDB" id="G7ZH69"/>
<dbReference type="PANTHER" id="PTHR45947:SF3">
    <property type="entry name" value="SULFOQUINOVOSYL TRANSFERASE SQD2"/>
    <property type="match status" value="1"/>
</dbReference>
<dbReference type="Pfam" id="PF13692">
    <property type="entry name" value="Glyco_trans_1_4"/>
    <property type="match status" value="1"/>
</dbReference>
<keyword evidence="1" id="KW-0614">Plasmid</keyword>
<accession>G7ZH69</accession>
<evidence type="ECO:0000313" key="1">
    <source>
        <dbReference type="EMBL" id="CBS90774.1"/>
    </source>
</evidence>
<dbReference type="GO" id="GO:0016757">
    <property type="term" value="F:glycosyltransferase activity"/>
    <property type="evidence" value="ECO:0007669"/>
    <property type="project" value="TreeGrafter"/>
</dbReference>
<dbReference type="PANTHER" id="PTHR45947">
    <property type="entry name" value="SULFOQUINOVOSYL TRANSFERASE SQD2"/>
    <property type="match status" value="1"/>
</dbReference>
<dbReference type="Proteomes" id="UP000005667">
    <property type="component" value="Plasmid AZO_p4"/>
</dbReference>
<dbReference type="InterPro" id="IPR050194">
    <property type="entry name" value="Glycosyltransferase_grp1"/>
</dbReference>
<dbReference type="EMBL" id="FQ311872">
    <property type="protein sequence ID" value="CBS90774.1"/>
    <property type="molecule type" value="Genomic_DNA"/>
</dbReference>
<keyword evidence="1" id="KW-0808">Transferase</keyword>
<geneLocation type="plasmid" evidence="1 2">
    <name>AZO_p4</name>
</geneLocation>
<dbReference type="SUPFAM" id="SSF53756">
    <property type="entry name" value="UDP-Glycosyltransferase/glycogen phosphorylase"/>
    <property type="match status" value="1"/>
</dbReference>
<dbReference type="CDD" id="cd03801">
    <property type="entry name" value="GT4_PimA-like"/>
    <property type="match status" value="1"/>
</dbReference>
<gene>
    <name evidence="1" type="ordered locus">AZOLI_p40390</name>
</gene>
<reference evidence="2" key="1">
    <citation type="journal article" date="2011" name="PLoS Genet.">
        <title>Azospirillum genomes reveal transition of bacteria from aquatic to terrestrial environments.</title>
        <authorList>
            <person name="Wisniewski-Dye F."/>
            <person name="Borziak K."/>
            <person name="Khalsa-Moyers G."/>
            <person name="Alexandre G."/>
            <person name="Sukharnikov L.O."/>
            <person name="Wuichet K."/>
            <person name="Hurst G.B."/>
            <person name="McDonald W.H."/>
            <person name="Robertson J.S."/>
            <person name="Barbe V."/>
            <person name="Calteau A."/>
            <person name="Rouy Z."/>
            <person name="Mangenot S."/>
            <person name="Prigent-Combaret C."/>
            <person name="Normand P."/>
            <person name="Boyer M."/>
            <person name="Siguier P."/>
            <person name="Dessaux Y."/>
            <person name="Elmerich C."/>
            <person name="Condemine G."/>
            <person name="Krishnen G."/>
            <person name="Kennedy I."/>
            <person name="Paterson A.H."/>
            <person name="Gonzalez V."/>
            <person name="Mavingui P."/>
            <person name="Zhulin I.B."/>
        </authorList>
    </citation>
    <scope>NUCLEOTIDE SEQUENCE [LARGE SCALE GENOMIC DNA]</scope>
    <source>
        <strain evidence="2">4B</strain>
    </source>
</reference>
<dbReference type="Gene3D" id="3.40.50.2000">
    <property type="entry name" value="Glycogen Phosphorylase B"/>
    <property type="match status" value="2"/>
</dbReference>
<organism evidence="1 2">
    <name type="scientific">Azospirillum lipoferum (strain 4B)</name>
    <dbReference type="NCBI Taxonomy" id="862719"/>
    <lineage>
        <taxon>Bacteria</taxon>
        <taxon>Pseudomonadati</taxon>
        <taxon>Pseudomonadota</taxon>
        <taxon>Alphaproteobacteria</taxon>
        <taxon>Rhodospirillales</taxon>
        <taxon>Azospirillaceae</taxon>
        <taxon>Azospirillum</taxon>
    </lineage>
</organism>
<dbReference type="HOGENOM" id="CLU_009583_14_1_5"/>
<keyword evidence="2" id="KW-1185">Reference proteome</keyword>
<evidence type="ECO:0000313" key="2">
    <source>
        <dbReference type="Proteomes" id="UP000005667"/>
    </source>
</evidence>
<dbReference type="KEGG" id="ali:AZOLI_p40390"/>
<sequence>MTMERNARTHVVVSGRLPPPVDGMSRVTALVLDRLKDRMRGRGRVEVADLSPGWNGGGGAYHLRKMARVFGTMGRLAAGLGKADRRFYMPVDSGWGALYTAALAGTARLFGYERVLHHHSFATISKPTWRMRLLTRVAGADCTHVLLCPAMQMRFQSIYPAARSCMTMSNAIFSTPDAAPRPRRDGPLRIGHLSNLCSEKGLDTLFALLRALQLEGVDAKLVLAGPGLKPKDNAMIAAGLMAFDGAVEYHGPVHGEAKEAFYRDIDVFVFPTRYRNEAQPLVLFEAMAAGVPVLAYERGCIGSDIPADGLVPQNADFVKAALPILAAWADDRDALAAASAQTLTRARVAYETSRIGLDLLLDRIAGPHPATAATAVPAKRRVAG</sequence>
<proteinExistence type="predicted"/>
<name>G7ZH69_AZOL4</name>